<dbReference type="Proteomes" id="UP000829196">
    <property type="component" value="Unassembled WGS sequence"/>
</dbReference>
<protein>
    <recommendedName>
        <fullName evidence="3">Retrovirus-related Pol polyprotein from transposon TNT 1-94</fullName>
    </recommendedName>
</protein>
<accession>A0A8T3AWQ2</accession>
<gene>
    <name evidence="1" type="ORF">KFK09_018341</name>
</gene>
<name>A0A8T3AWQ2_DENNO</name>
<sequence length="177" mass="19816">MRSVPYASAVGNLIYIMVCTRPDITQVVGDVSRLMHDPERSHWQDVKSILRYLKGKVDVGLVFERQSSVADLCVGYIDSYYAGDIDRRRSVTGYVFTLAGGPVSWRLGLQSTVALSIIEAGYMATIEAVKESIWMLGLLDDLGVDQKSLTLLCYVIVRVLYIWPQIQSFMLVPSTLM</sequence>
<proteinExistence type="predicted"/>
<evidence type="ECO:0000313" key="2">
    <source>
        <dbReference type="Proteomes" id="UP000829196"/>
    </source>
</evidence>
<organism evidence="1 2">
    <name type="scientific">Dendrobium nobile</name>
    <name type="common">Orchid</name>
    <dbReference type="NCBI Taxonomy" id="94219"/>
    <lineage>
        <taxon>Eukaryota</taxon>
        <taxon>Viridiplantae</taxon>
        <taxon>Streptophyta</taxon>
        <taxon>Embryophyta</taxon>
        <taxon>Tracheophyta</taxon>
        <taxon>Spermatophyta</taxon>
        <taxon>Magnoliopsida</taxon>
        <taxon>Liliopsida</taxon>
        <taxon>Asparagales</taxon>
        <taxon>Orchidaceae</taxon>
        <taxon>Epidendroideae</taxon>
        <taxon>Malaxideae</taxon>
        <taxon>Dendrobiinae</taxon>
        <taxon>Dendrobium</taxon>
    </lineage>
</organism>
<evidence type="ECO:0008006" key="3">
    <source>
        <dbReference type="Google" id="ProtNLM"/>
    </source>
</evidence>
<evidence type="ECO:0000313" key="1">
    <source>
        <dbReference type="EMBL" id="KAI0500132.1"/>
    </source>
</evidence>
<dbReference type="OrthoDB" id="780188at2759"/>
<dbReference type="AlphaFoldDB" id="A0A8T3AWQ2"/>
<comment type="caution">
    <text evidence="1">The sequence shown here is derived from an EMBL/GenBank/DDBJ whole genome shotgun (WGS) entry which is preliminary data.</text>
</comment>
<dbReference type="CDD" id="cd09272">
    <property type="entry name" value="RNase_HI_RT_Ty1"/>
    <property type="match status" value="1"/>
</dbReference>
<dbReference type="EMBL" id="JAGYWB010000013">
    <property type="protein sequence ID" value="KAI0500132.1"/>
    <property type="molecule type" value="Genomic_DNA"/>
</dbReference>
<dbReference type="PANTHER" id="PTHR11439">
    <property type="entry name" value="GAG-POL-RELATED RETROTRANSPOSON"/>
    <property type="match status" value="1"/>
</dbReference>
<reference evidence="1" key="1">
    <citation type="journal article" date="2022" name="Front. Genet.">
        <title>Chromosome-Scale Assembly of the Dendrobium nobile Genome Provides Insights Into the Molecular Mechanism of the Biosynthesis of the Medicinal Active Ingredient of Dendrobium.</title>
        <authorList>
            <person name="Xu Q."/>
            <person name="Niu S.-C."/>
            <person name="Li K.-L."/>
            <person name="Zheng P.-J."/>
            <person name="Zhang X.-J."/>
            <person name="Jia Y."/>
            <person name="Liu Y."/>
            <person name="Niu Y.-X."/>
            <person name="Yu L.-H."/>
            <person name="Chen D.-F."/>
            <person name="Zhang G.-Q."/>
        </authorList>
    </citation>
    <scope>NUCLEOTIDE SEQUENCE</scope>
    <source>
        <tissue evidence="1">Leaf</tissue>
    </source>
</reference>
<keyword evidence="2" id="KW-1185">Reference proteome</keyword>